<dbReference type="Proteomes" id="UP000076962">
    <property type="component" value="Unassembled WGS sequence"/>
</dbReference>
<organism evidence="2 3">
    <name type="scientific">Candidatus Thiomargarita nelsonii</name>
    <dbReference type="NCBI Taxonomy" id="1003181"/>
    <lineage>
        <taxon>Bacteria</taxon>
        <taxon>Pseudomonadati</taxon>
        <taxon>Pseudomonadota</taxon>
        <taxon>Gammaproteobacteria</taxon>
        <taxon>Thiotrichales</taxon>
        <taxon>Thiotrichaceae</taxon>
        <taxon>Thiomargarita</taxon>
    </lineage>
</organism>
<keyword evidence="3" id="KW-1185">Reference proteome</keyword>
<gene>
    <name evidence="2" type="ORF">THIOM_003063</name>
</gene>
<sequence>LNRMPFGICLVGKAKNLFIALGAGMAAAASVFADMQGVIFTLNNNQRTTIGYNVVTRLDVNGDVLGRVEKLEDRSCKVTGLYRNERVKKDSSTTKQNCSRITKKEFYHVCNPYSDVSPHGVWAELYLIFSSQANWSWIRKIGDSCSNVDIMK</sequence>
<dbReference type="AlphaFoldDB" id="A0A176RZJ6"/>
<name>A0A176RZJ6_9GAMM</name>
<evidence type="ECO:0000256" key="1">
    <source>
        <dbReference type="SAM" id="SignalP"/>
    </source>
</evidence>
<dbReference type="EMBL" id="LUTY01001817">
    <property type="protein sequence ID" value="OAD21175.1"/>
    <property type="molecule type" value="Genomic_DNA"/>
</dbReference>
<keyword evidence="1" id="KW-0732">Signal</keyword>
<feature type="signal peptide" evidence="1">
    <location>
        <begin position="1"/>
        <end position="28"/>
    </location>
</feature>
<feature type="non-terminal residue" evidence="2">
    <location>
        <position position="1"/>
    </location>
</feature>
<protein>
    <submittedName>
        <fullName evidence="2">Secreted protein</fullName>
    </submittedName>
</protein>
<reference evidence="2 3" key="1">
    <citation type="submission" date="2016-05" db="EMBL/GenBank/DDBJ databases">
        <title>Single-cell genome of chain-forming Candidatus Thiomargarita nelsonii and comparison to other large sulfur-oxidizing bacteria.</title>
        <authorList>
            <person name="Winkel M."/>
            <person name="Salman V."/>
            <person name="Woyke T."/>
            <person name="Schulz-Vogt H."/>
            <person name="Richter M."/>
            <person name="Flood B."/>
            <person name="Bailey J."/>
            <person name="Amann R."/>
            <person name="Mussmann M."/>
        </authorList>
    </citation>
    <scope>NUCLEOTIDE SEQUENCE [LARGE SCALE GENOMIC DNA]</scope>
    <source>
        <strain evidence="2 3">THI036</strain>
    </source>
</reference>
<proteinExistence type="predicted"/>
<evidence type="ECO:0000313" key="2">
    <source>
        <dbReference type="EMBL" id="OAD21175.1"/>
    </source>
</evidence>
<evidence type="ECO:0000313" key="3">
    <source>
        <dbReference type="Proteomes" id="UP000076962"/>
    </source>
</evidence>
<comment type="caution">
    <text evidence="2">The sequence shown here is derived from an EMBL/GenBank/DDBJ whole genome shotgun (WGS) entry which is preliminary data.</text>
</comment>
<accession>A0A176RZJ6</accession>
<feature type="chain" id="PRO_5008048967" evidence="1">
    <location>
        <begin position="29"/>
        <end position="152"/>
    </location>
</feature>